<dbReference type="Pfam" id="PF09956">
    <property type="entry name" value="Phage_cement_2"/>
    <property type="match status" value="1"/>
</dbReference>
<dbReference type="RefSeq" id="WP_153749931.1">
    <property type="nucleotide sequence ID" value="NZ_BAAADI010000058.1"/>
</dbReference>
<dbReference type="Proteomes" id="UP000466730">
    <property type="component" value="Unassembled WGS sequence"/>
</dbReference>
<dbReference type="OrthoDB" id="7867677at2"/>
<sequence length="113" mass="11069">MLRTYHSILSLTATASALFAAGDLVGFNDAPIVLEDQPVKGVAQNPATEIGLDVALTAIGVETVTASGPITPGAKLVSAAGGGVKVAGAGAANIFATALTAAADGELVQILIR</sequence>
<keyword evidence="3" id="KW-1185">Reference proteome</keyword>
<organism evidence="2 3">
    <name type="scientific">Rhodovulum strictum</name>
    <dbReference type="NCBI Taxonomy" id="58314"/>
    <lineage>
        <taxon>Bacteria</taxon>
        <taxon>Pseudomonadati</taxon>
        <taxon>Pseudomonadota</taxon>
        <taxon>Alphaproteobacteria</taxon>
        <taxon>Rhodobacterales</taxon>
        <taxon>Paracoccaceae</taxon>
        <taxon>Rhodovulum</taxon>
    </lineage>
</organism>
<dbReference type="AlphaFoldDB" id="A0A844B8M7"/>
<dbReference type="EMBL" id="WJPO01000036">
    <property type="protein sequence ID" value="MRH22661.1"/>
    <property type="molecule type" value="Genomic_DNA"/>
</dbReference>
<gene>
    <name evidence="2" type="ORF">GH815_16920</name>
</gene>
<evidence type="ECO:0000313" key="3">
    <source>
        <dbReference type="Proteomes" id="UP000466730"/>
    </source>
</evidence>
<accession>A0A844B8M7</accession>
<evidence type="ECO:0000313" key="2">
    <source>
        <dbReference type="EMBL" id="MRH22661.1"/>
    </source>
</evidence>
<reference evidence="2 3" key="1">
    <citation type="submission" date="2019-11" db="EMBL/GenBank/DDBJ databases">
        <title>Draft Whole-Genome sequence of the marine photosynthetic bacterium Rhodovulum strictum DSM 11289.</title>
        <authorList>
            <person name="Kyndt J.A."/>
            <person name="Meyer T.E."/>
        </authorList>
    </citation>
    <scope>NUCLEOTIDE SEQUENCE [LARGE SCALE GENOMIC DNA]</scope>
    <source>
        <strain evidence="2 3">DSM 11289</strain>
    </source>
</reference>
<dbReference type="InterPro" id="IPR011231">
    <property type="entry name" value="Phage_VT1-Sakai_H0018"/>
</dbReference>
<comment type="caution">
    <text evidence="2">The sequence shown here is derived from an EMBL/GenBank/DDBJ whole genome shotgun (WGS) entry which is preliminary data.</text>
</comment>
<proteinExistence type="predicted"/>
<keyword evidence="1" id="KW-0732">Signal</keyword>
<evidence type="ECO:0008006" key="4">
    <source>
        <dbReference type="Google" id="ProtNLM"/>
    </source>
</evidence>
<feature type="chain" id="PRO_5032415328" description="DUF2190 domain-containing protein" evidence="1">
    <location>
        <begin position="21"/>
        <end position="113"/>
    </location>
</feature>
<feature type="signal peptide" evidence="1">
    <location>
        <begin position="1"/>
        <end position="20"/>
    </location>
</feature>
<protein>
    <recommendedName>
        <fullName evidence="4">DUF2190 domain-containing protein</fullName>
    </recommendedName>
</protein>
<name>A0A844B8M7_9RHOB</name>
<evidence type="ECO:0000256" key="1">
    <source>
        <dbReference type="SAM" id="SignalP"/>
    </source>
</evidence>